<organism evidence="1">
    <name type="scientific">marine sediment metagenome</name>
    <dbReference type="NCBI Taxonomy" id="412755"/>
    <lineage>
        <taxon>unclassified sequences</taxon>
        <taxon>metagenomes</taxon>
        <taxon>ecological metagenomes</taxon>
    </lineage>
</organism>
<gene>
    <name evidence="1" type="ORF">S03H2_63869</name>
</gene>
<dbReference type="EMBL" id="BARU01041421">
    <property type="protein sequence ID" value="GAH88017.1"/>
    <property type="molecule type" value="Genomic_DNA"/>
</dbReference>
<protein>
    <submittedName>
        <fullName evidence="1">Uncharacterized protein</fullName>
    </submittedName>
</protein>
<comment type="caution">
    <text evidence="1">The sequence shown here is derived from an EMBL/GenBank/DDBJ whole genome shotgun (WGS) entry which is preliminary data.</text>
</comment>
<reference evidence="1" key="1">
    <citation type="journal article" date="2014" name="Front. Microbiol.">
        <title>High frequency of phylogenetically diverse reductive dehalogenase-homologous genes in deep subseafloor sedimentary metagenomes.</title>
        <authorList>
            <person name="Kawai M."/>
            <person name="Futagami T."/>
            <person name="Toyoda A."/>
            <person name="Takaki Y."/>
            <person name="Nishi S."/>
            <person name="Hori S."/>
            <person name="Arai W."/>
            <person name="Tsubouchi T."/>
            <person name="Morono Y."/>
            <person name="Uchiyama I."/>
            <person name="Ito T."/>
            <person name="Fujiyama A."/>
            <person name="Inagaki F."/>
            <person name="Takami H."/>
        </authorList>
    </citation>
    <scope>NUCLEOTIDE SEQUENCE</scope>
    <source>
        <strain evidence="1">Expedition CK06-06</strain>
    </source>
</reference>
<evidence type="ECO:0000313" key="1">
    <source>
        <dbReference type="EMBL" id="GAH88017.1"/>
    </source>
</evidence>
<accession>X1J237</accession>
<dbReference type="AlphaFoldDB" id="X1J237"/>
<sequence>MAFFFSIAGFTDCMVIRAAPFGALVTTNQSSVFVTIKCSSVNTARFLSQHNITDLDYLIAPRFYYPVKERFFKYGDVLHIQRITLGQMLIRRANKQETKKARQ</sequence>
<proteinExistence type="predicted"/>
<name>X1J237_9ZZZZ</name>